<proteinExistence type="predicted"/>
<accession>A0ACB8YYL8</accession>
<dbReference type="Proteomes" id="UP001055811">
    <property type="component" value="Linkage Group LG09"/>
</dbReference>
<evidence type="ECO:0000313" key="2">
    <source>
        <dbReference type="Proteomes" id="UP001055811"/>
    </source>
</evidence>
<keyword evidence="2" id="KW-1185">Reference proteome</keyword>
<reference evidence="2" key="1">
    <citation type="journal article" date="2022" name="Mol. Ecol. Resour.">
        <title>The genomes of chicory, endive, great burdock and yacon provide insights into Asteraceae palaeo-polyploidization history and plant inulin production.</title>
        <authorList>
            <person name="Fan W."/>
            <person name="Wang S."/>
            <person name="Wang H."/>
            <person name="Wang A."/>
            <person name="Jiang F."/>
            <person name="Liu H."/>
            <person name="Zhao H."/>
            <person name="Xu D."/>
            <person name="Zhang Y."/>
        </authorList>
    </citation>
    <scope>NUCLEOTIDE SEQUENCE [LARGE SCALE GENOMIC DNA]</scope>
    <source>
        <strain evidence="2">cv. Punajuju</strain>
    </source>
</reference>
<evidence type="ECO:0000313" key="1">
    <source>
        <dbReference type="EMBL" id="KAI3690387.1"/>
    </source>
</evidence>
<name>A0ACB8YYL8_CICIN</name>
<protein>
    <submittedName>
        <fullName evidence="1">Uncharacterized protein</fullName>
    </submittedName>
</protein>
<sequence>MTQDLKKYVELRHCAVNMGVAKRKTLRYYLSDGWCLYLYHQLQMYPGTWSTSLCFCCPQVHDYLKVHKEDMDEERQICCEGTFGYCDPQYIDIGILTKESDIYSFGVVLFEVLCGRLCTANDDKNFRFVEYISKKRLTVSLPTKTLTDSTLSRSLPSKNDRQLRSSTSRKLICIHFRFDLRKRFSDRSIGFAYLKLLHTIGF</sequence>
<reference evidence="1 2" key="2">
    <citation type="journal article" date="2022" name="Mol. Ecol. Resour.">
        <title>The genomes of chicory, endive, great burdock and yacon provide insights into Asteraceae paleo-polyploidization history and plant inulin production.</title>
        <authorList>
            <person name="Fan W."/>
            <person name="Wang S."/>
            <person name="Wang H."/>
            <person name="Wang A."/>
            <person name="Jiang F."/>
            <person name="Liu H."/>
            <person name="Zhao H."/>
            <person name="Xu D."/>
            <person name="Zhang Y."/>
        </authorList>
    </citation>
    <scope>NUCLEOTIDE SEQUENCE [LARGE SCALE GENOMIC DNA]</scope>
    <source>
        <strain evidence="2">cv. Punajuju</strain>
        <tissue evidence="1">Leaves</tissue>
    </source>
</reference>
<organism evidence="1 2">
    <name type="scientific">Cichorium intybus</name>
    <name type="common">Chicory</name>
    <dbReference type="NCBI Taxonomy" id="13427"/>
    <lineage>
        <taxon>Eukaryota</taxon>
        <taxon>Viridiplantae</taxon>
        <taxon>Streptophyta</taxon>
        <taxon>Embryophyta</taxon>
        <taxon>Tracheophyta</taxon>
        <taxon>Spermatophyta</taxon>
        <taxon>Magnoliopsida</taxon>
        <taxon>eudicotyledons</taxon>
        <taxon>Gunneridae</taxon>
        <taxon>Pentapetalae</taxon>
        <taxon>asterids</taxon>
        <taxon>campanulids</taxon>
        <taxon>Asterales</taxon>
        <taxon>Asteraceae</taxon>
        <taxon>Cichorioideae</taxon>
        <taxon>Cichorieae</taxon>
        <taxon>Cichoriinae</taxon>
        <taxon>Cichorium</taxon>
    </lineage>
</organism>
<comment type="caution">
    <text evidence="1">The sequence shown here is derived from an EMBL/GenBank/DDBJ whole genome shotgun (WGS) entry which is preliminary data.</text>
</comment>
<dbReference type="EMBL" id="CM042017">
    <property type="protein sequence ID" value="KAI3690387.1"/>
    <property type="molecule type" value="Genomic_DNA"/>
</dbReference>
<gene>
    <name evidence="1" type="ORF">L2E82_48411</name>
</gene>